<organism evidence="3 4">
    <name type="scientific">Tripterygium wilfordii</name>
    <name type="common">Thunder God vine</name>
    <dbReference type="NCBI Taxonomy" id="458696"/>
    <lineage>
        <taxon>Eukaryota</taxon>
        <taxon>Viridiplantae</taxon>
        <taxon>Streptophyta</taxon>
        <taxon>Embryophyta</taxon>
        <taxon>Tracheophyta</taxon>
        <taxon>Spermatophyta</taxon>
        <taxon>Magnoliopsida</taxon>
        <taxon>eudicotyledons</taxon>
        <taxon>Gunneridae</taxon>
        <taxon>Pentapetalae</taxon>
        <taxon>rosids</taxon>
        <taxon>fabids</taxon>
        <taxon>Celastrales</taxon>
        <taxon>Celastraceae</taxon>
        <taxon>Tripterygium</taxon>
    </lineage>
</organism>
<evidence type="ECO:0000256" key="1">
    <source>
        <dbReference type="SAM" id="MobiDB-lite"/>
    </source>
</evidence>
<dbReference type="AlphaFoldDB" id="A0A7J7BYL6"/>
<protein>
    <submittedName>
        <fullName evidence="3">Uncharacterized protein</fullName>
    </submittedName>
</protein>
<reference evidence="3 4" key="1">
    <citation type="journal article" date="2020" name="Nat. Commun.">
        <title>Genome of Tripterygium wilfordii and identification of cytochrome P450 involved in triptolide biosynthesis.</title>
        <authorList>
            <person name="Tu L."/>
            <person name="Su P."/>
            <person name="Zhang Z."/>
            <person name="Gao L."/>
            <person name="Wang J."/>
            <person name="Hu T."/>
            <person name="Zhou J."/>
            <person name="Zhang Y."/>
            <person name="Zhao Y."/>
            <person name="Liu Y."/>
            <person name="Song Y."/>
            <person name="Tong Y."/>
            <person name="Lu Y."/>
            <person name="Yang J."/>
            <person name="Xu C."/>
            <person name="Jia M."/>
            <person name="Peters R.J."/>
            <person name="Huang L."/>
            <person name="Gao W."/>
        </authorList>
    </citation>
    <scope>NUCLEOTIDE SEQUENCE [LARGE SCALE GENOMIC DNA]</scope>
    <source>
        <strain evidence="4">cv. XIE 37</strain>
        <tissue evidence="3">Leaf</tissue>
    </source>
</reference>
<dbReference type="EMBL" id="JAAARO010000022">
    <property type="protein sequence ID" value="KAF5726964.1"/>
    <property type="molecule type" value="Genomic_DNA"/>
</dbReference>
<evidence type="ECO:0000313" key="3">
    <source>
        <dbReference type="EMBL" id="KAF5726964.1"/>
    </source>
</evidence>
<feature type="region of interest" description="Disordered" evidence="1">
    <location>
        <begin position="91"/>
        <end position="110"/>
    </location>
</feature>
<keyword evidence="4" id="KW-1185">Reference proteome</keyword>
<proteinExistence type="predicted"/>
<evidence type="ECO:0000313" key="4">
    <source>
        <dbReference type="Proteomes" id="UP000593562"/>
    </source>
</evidence>
<feature type="signal peptide" evidence="2">
    <location>
        <begin position="1"/>
        <end position="30"/>
    </location>
</feature>
<dbReference type="Proteomes" id="UP000593562">
    <property type="component" value="Unassembled WGS sequence"/>
</dbReference>
<accession>A0A7J7BYL6</accession>
<keyword evidence="2" id="KW-0732">Signal</keyword>
<feature type="chain" id="PRO_5029648329" evidence="2">
    <location>
        <begin position="31"/>
        <end position="110"/>
    </location>
</feature>
<comment type="caution">
    <text evidence="3">The sequence shown here is derived from an EMBL/GenBank/DDBJ whole genome shotgun (WGS) entry which is preliminary data.</text>
</comment>
<dbReference type="InParanoid" id="A0A7J7BYL6"/>
<feature type="region of interest" description="Disordered" evidence="1">
    <location>
        <begin position="30"/>
        <end position="66"/>
    </location>
</feature>
<evidence type="ECO:0000256" key="2">
    <source>
        <dbReference type="SAM" id="SignalP"/>
    </source>
</evidence>
<name>A0A7J7BYL6_TRIWF</name>
<sequence>MAAEQHNKVLHITIILVCLFFISQSDPVSARPLIANDPPQSPRSELPVLNENGTTASPEVPCDNNINNAEVEPTVSLRLHGRYGPLVLNMLPKGLPPPSGPSKGTNQVDN</sequence>
<gene>
    <name evidence="3" type="ORF">HS088_TW22G00649</name>
</gene>